<gene>
    <name evidence="1" type="ORF">MENTE1834_LOCUS32815</name>
</gene>
<name>A0ACB1A1P6_MELEN</name>
<comment type="caution">
    <text evidence="1">The sequence shown here is derived from an EMBL/GenBank/DDBJ whole genome shotgun (WGS) entry which is preliminary data.</text>
</comment>
<proteinExistence type="predicted"/>
<accession>A0ACB1A1P6</accession>
<protein>
    <submittedName>
        <fullName evidence="1">Uncharacterized protein</fullName>
    </submittedName>
</protein>
<evidence type="ECO:0000313" key="1">
    <source>
        <dbReference type="EMBL" id="CAK5085371.1"/>
    </source>
</evidence>
<organism evidence="1 2">
    <name type="scientific">Meloidogyne enterolobii</name>
    <name type="common">Root-knot nematode worm</name>
    <name type="synonym">Meloidogyne mayaguensis</name>
    <dbReference type="NCBI Taxonomy" id="390850"/>
    <lineage>
        <taxon>Eukaryota</taxon>
        <taxon>Metazoa</taxon>
        <taxon>Ecdysozoa</taxon>
        <taxon>Nematoda</taxon>
        <taxon>Chromadorea</taxon>
        <taxon>Rhabditida</taxon>
        <taxon>Tylenchina</taxon>
        <taxon>Tylenchomorpha</taxon>
        <taxon>Tylenchoidea</taxon>
        <taxon>Meloidogynidae</taxon>
        <taxon>Meloidogyninae</taxon>
        <taxon>Meloidogyne</taxon>
    </lineage>
</organism>
<sequence length="77" mass="8810">MVAFFGTLLINLWDSWKKNGLLDDGDIELLRDCCEGVLERNQIQGLFNIGFSLILLIGTIIYRPCKFCFLGNRERGL</sequence>
<evidence type="ECO:0000313" key="2">
    <source>
        <dbReference type="Proteomes" id="UP001497535"/>
    </source>
</evidence>
<dbReference type="Proteomes" id="UP001497535">
    <property type="component" value="Unassembled WGS sequence"/>
</dbReference>
<reference evidence="1" key="1">
    <citation type="submission" date="2023-11" db="EMBL/GenBank/DDBJ databases">
        <authorList>
            <person name="Poullet M."/>
        </authorList>
    </citation>
    <scope>NUCLEOTIDE SEQUENCE</scope>
    <source>
        <strain evidence="1">E1834</strain>
    </source>
</reference>
<dbReference type="EMBL" id="CAVMJV010000057">
    <property type="protein sequence ID" value="CAK5085371.1"/>
    <property type="molecule type" value="Genomic_DNA"/>
</dbReference>
<keyword evidence="2" id="KW-1185">Reference proteome</keyword>